<evidence type="ECO:0000256" key="3">
    <source>
        <dbReference type="ARBA" id="ARBA00023235"/>
    </source>
</evidence>
<feature type="domain" description="RNA-binding S4" evidence="6">
    <location>
        <begin position="3"/>
        <end position="66"/>
    </location>
</feature>
<evidence type="ECO:0000256" key="1">
    <source>
        <dbReference type="ARBA" id="ARBA00008348"/>
    </source>
</evidence>
<dbReference type="InterPro" id="IPR002942">
    <property type="entry name" value="S4_RNA-bd"/>
</dbReference>
<accession>A0A923LFP1</accession>
<dbReference type="GO" id="GO:0003723">
    <property type="term" value="F:RNA binding"/>
    <property type="evidence" value="ECO:0007669"/>
    <property type="project" value="UniProtKB-KW"/>
</dbReference>
<dbReference type="InterPro" id="IPR006145">
    <property type="entry name" value="PsdUridine_synth_RsuA/RluA"/>
</dbReference>
<dbReference type="GO" id="GO:0120159">
    <property type="term" value="F:rRNA pseudouridine synthase activity"/>
    <property type="evidence" value="ECO:0007669"/>
    <property type="project" value="UniProtKB-ARBA"/>
</dbReference>
<dbReference type="InterPro" id="IPR000748">
    <property type="entry name" value="PsdUridine_synth_RsuA/RluB/E/F"/>
</dbReference>
<keyword evidence="2 4" id="KW-0694">RNA-binding</keyword>
<dbReference type="NCBIfam" id="TIGR00093">
    <property type="entry name" value="pseudouridine synthase"/>
    <property type="match status" value="1"/>
</dbReference>
<dbReference type="EMBL" id="JACOPF010000001">
    <property type="protein sequence ID" value="MBC5687847.1"/>
    <property type="molecule type" value="Genomic_DNA"/>
</dbReference>
<dbReference type="CDD" id="cd02553">
    <property type="entry name" value="PseudoU_synth_RsuA"/>
    <property type="match status" value="1"/>
</dbReference>
<dbReference type="SMART" id="SM00363">
    <property type="entry name" value="S4"/>
    <property type="match status" value="1"/>
</dbReference>
<dbReference type="InterPro" id="IPR018496">
    <property type="entry name" value="PsdUridine_synth_RsuA/RluB_CS"/>
</dbReference>
<dbReference type="PANTHER" id="PTHR47683">
    <property type="entry name" value="PSEUDOURIDINE SYNTHASE FAMILY PROTEIN-RELATED"/>
    <property type="match status" value="1"/>
</dbReference>
<evidence type="ECO:0000256" key="5">
    <source>
        <dbReference type="RuleBase" id="RU003887"/>
    </source>
</evidence>
<dbReference type="InterPro" id="IPR020103">
    <property type="entry name" value="PsdUridine_synth_cat_dom_sf"/>
</dbReference>
<dbReference type="Gene3D" id="3.30.70.1560">
    <property type="entry name" value="Alpha-L RNA-binding motif"/>
    <property type="match status" value="1"/>
</dbReference>
<sequence>MKIRLDKYLADMSAATRGDIKKQIVKGMVEVDKKVVKRPDTKIDTDINRVSVSGNEVHYVPYVYYMMNKPAGVVSATQDKKEKTVLSLMENPRKDLFPAGRLDKDTEGLLLLTNDGQFAHKILSPKKHVDKIYFARIQGRVTQADIESFAEGIDIGEKKRTLPGKLKILSSGEVSEIELTIQEGKFHQVKRMFHAVGKQVLYLKRIQMGNLVLDQTLKPGEYRELTEEEKEQLC</sequence>
<dbReference type="CDD" id="cd00165">
    <property type="entry name" value="S4"/>
    <property type="match status" value="1"/>
</dbReference>
<evidence type="ECO:0000256" key="4">
    <source>
        <dbReference type="PROSITE-ProRule" id="PRU00182"/>
    </source>
</evidence>
<dbReference type="Pfam" id="PF01479">
    <property type="entry name" value="S4"/>
    <property type="match status" value="1"/>
</dbReference>
<evidence type="ECO:0000313" key="8">
    <source>
        <dbReference type="Proteomes" id="UP000652477"/>
    </source>
</evidence>
<reference evidence="7" key="1">
    <citation type="submission" date="2020-08" db="EMBL/GenBank/DDBJ databases">
        <title>Genome public.</title>
        <authorList>
            <person name="Liu C."/>
            <person name="Sun Q."/>
        </authorList>
    </citation>
    <scope>NUCLEOTIDE SEQUENCE</scope>
    <source>
        <strain evidence="7">NSJ-55</strain>
    </source>
</reference>
<evidence type="ECO:0000259" key="6">
    <source>
        <dbReference type="SMART" id="SM00363"/>
    </source>
</evidence>
<comment type="similarity">
    <text evidence="1 5">Belongs to the pseudouridine synthase RsuA family.</text>
</comment>
<dbReference type="PANTHER" id="PTHR47683:SF4">
    <property type="entry name" value="PSEUDOURIDINE SYNTHASE"/>
    <property type="match status" value="1"/>
</dbReference>
<dbReference type="GO" id="GO:0000455">
    <property type="term" value="P:enzyme-directed rRNA pseudouridine synthesis"/>
    <property type="evidence" value="ECO:0007669"/>
    <property type="project" value="UniProtKB-ARBA"/>
</dbReference>
<dbReference type="InterPro" id="IPR042092">
    <property type="entry name" value="PsdUridine_s_RsuA/RluB/E/F_cat"/>
</dbReference>
<comment type="caution">
    <text evidence="7">The sequence shown here is derived from an EMBL/GenBank/DDBJ whole genome shotgun (WGS) entry which is preliminary data.</text>
</comment>
<dbReference type="EC" id="5.4.99.-" evidence="5"/>
<proteinExistence type="inferred from homology"/>
<dbReference type="InterPro" id="IPR036986">
    <property type="entry name" value="S4_RNA-bd_sf"/>
</dbReference>
<dbReference type="GO" id="GO:0005829">
    <property type="term" value="C:cytosol"/>
    <property type="evidence" value="ECO:0007669"/>
    <property type="project" value="UniProtKB-ARBA"/>
</dbReference>
<dbReference type="InterPro" id="IPR050343">
    <property type="entry name" value="RsuA_PseudoU_synthase"/>
</dbReference>
<protein>
    <recommendedName>
        <fullName evidence="5">Pseudouridine synthase</fullName>
        <ecNumber evidence="5">5.4.99.-</ecNumber>
    </recommendedName>
</protein>
<dbReference type="Gene3D" id="3.30.70.580">
    <property type="entry name" value="Pseudouridine synthase I, catalytic domain, N-terminal subdomain"/>
    <property type="match status" value="1"/>
</dbReference>
<dbReference type="Proteomes" id="UP000652477">
    <property type="component" value="Unassembled WGS sequence"/>
</dbReference>
<evidence type="ECO:0000256" key="2">
    <source>
        <dbReference type="ARBA" id="ARBA00022884"/>
    </source>
</evidence>
<dbReference type="PROSITE" id="PS01149">
    <property type="entry name" value="PSI_RSU"/>
    <property type="match status" value="1"/>
</dbReference>
<dbReference type="SUPFAM" id="SSF55120">
    <property type="entry name" value="Pseudouridine synthase"/>
    <property type="match status" value="1"/>
</dbReference>
<dbReference type="FunFam" id="3.30.70.1560:FF:000001">
    <property type="entry name" value="Pseudouridine synthase"/>
    <property type="match status" value="1"/>
</dbReference>
<dbReference type="AlphaFoldDB" id="A0A923LFP1"/>
<dbReference type="Gene3D" id="3.10.290.10">
    <property type="entry name" value="RNA-binding S4 domain"/>
    <property type="match status" value="1"/>
</dbReference>
<dbReference type="InterPro" id="IPR020094">
    <property type="entry name" value="TruA/RsuA/RluB/E/F_N"/>
</dbReference>
<evidence type="ECO:0000313" key="7">
    <source>
        <dbReference type="EMBL" id="MBC5687847.1"/>
    </source>
</evidence>
<keyword evidence="8" id="KW-1185">Reference proteome</keyword>
<keyword evidence="3 5" id="KW-0413">Isomerase</keyword>
<dbReference type="RefSeq" id="WP_186874507.1">
    <property type="nucleotide sequence ID" value="NZ_JACOPF010000001.1"/>
</dbReference>
<dbReference type="SUPFAM" id="SSF55174">
    <property type="entry name" value="Alpha-L RNA-binding motif"/>
    <property type="match status" value="1"/>
</dbReference>
<dbReference type="Pfam" id="PF00849">
    <property type="entry name" value="PseudoU_synth_2"/>
    <property type="match status" value="1"/>
</dbReference>
<name>A0A923LFP1_9FIRM</name>
<gene>
    <name evidence="7" type="ORF">H8S37_02695</name>
</gene>
<dbReference type="PROSITE" id="PS50889">
    <property type="entry name" value="S4"/>
    <property type="match status" value="1"/>
</dbReference>
<organism evidence="7 8">
    <name type="scientific">Mediterraneibacter hominis</name>
    <dbReference type="NCBI Taxonomy" id="2763054"/>
    <lineage>
        <taxon>Bacteria</taxon>
        <taxon>Bacillati</taxon>
        <taxon>Bacillota</taxon>
        <taxon>Clostridia</taxon>
        <taxon>Lachnospirales</taxon>
        <taxon>Lachnospiraceae</taxon>
        <taxon>Mediterraneibacter</taxon>
    </lineage>
</organism>